<reference evidence="3 4" key="1">
    <citation type="submission" date="2021-01" db="EMBL/GenBank/DDBJ databases">
        <title>Genomics of switchgrass bacterial isolates.</title>
        <authorList>
            <person name="Shade A."/>
        </authorList>
    </citation>
    <scope>NUCLEOTIDE SEQUENCE [LARGE SCALE GENOMIC DNA]</scope>
    <source>
        <strain evidence="3 4">PvP111</strain>
    </source>
</reference>
<sequence length="500" mass="54363">MFEQGWATRDPEAMGLPGNLADVTVDGVLGALTHATAGASYLEWTRYQAAAELHTRLVAPLDTADRRRFDATTHCAARIAAVLSITQGAGEGILTRAVALRDRLPDVAACLRDGLVTPKYIHTIIARTDLVDGTDHAHQVDAEIAAALRRRGSWSAGRMRDMVDRIIYRHDPDAVRERRTRAKDDRGFWIDPAPDGMAYQCATMPAENAVLIAAAVDDLAGRICPKDPRSAGARRSDALFALATRTPFECQCDRDDCDAPGWTGEDGLLTTVNVHVVADAATVNGDTASAQQGNPGFLAGHGVISAEHVADLAARPDAVSRPVAATNPASQPADPYRPSSALDTFVRIRDQYCTWPGCSNAVWTGDLDHITEYDHDDPAAGGQTTDVNLGAKCRFHHNLKTFGDFVDDQYLDEDTGRVVSTIATPEGRVIPGPAHNGYDLHPGLAEITFDQPAQAPPDPPRTSPTRRRTRLADKHARRRSERSRNRRRREFADNDDPPPF</sequence>
<evidence type="ECO:0000256" key="1">
    <source>
        <dbReference type="SAM" id="MobiDB-lite"/>
    </source>
</evidence>
<dbReference type="InterPro" id="IPR003870">
    <property type="entry name" value="DUF222"/>
</dbReference>
<dbReference type="Proteomes" id="UP000703038">
    <property type="component" value="Unassembled WGS sequence"/>
</dbReference>
<dbReference type="Pfam" id="PF02720">
    <property type="entry name" value="DUF222"/>
    <property type="match status" value="1"/>
</dbReference>
<dbReference type="EMBL" id="JAFBBK010000001">
    <property type="protein sequence ID" value="MBM7413984.1"/>
    <property type="molecule type" value="Genomic_DNA"/>
</dbReference>
<keyword evidence="4" id="KW-1185">Reference proteome</keyword>
<comment type="caution">
    <text evidence="3">The sequence shown here is derived from an EMBL/GenBank/DDBJ whole genome shotgun (WGS) entry which is preliminary data.</text>
</comment>
<organism evidence="3 4">
    <name type="scientific">Rhodococcoides corynebacterioides</name>
    <dbReference type="NCBI Taxonomy" id="53972"/>
    <lineage>
        <taxon>Bacteria</taxon>
        <taxon>Bacillati</taxon>
        <taxon>Actinomycetota</taxon>
        <taxon>Actinomycetes</taxon>
        <taxon>Mycobacteriales</taxon>
        <taxon>Nocardiaceae</taxon>
        <taxon>Rhodococcoides</taxon>
    </lineage>
</organism>
<feature type="compositionally biased region" description="Basic residues" evidence="1">
    <location>
        <begin position="464"/>
        <end position="489"/>
    </location>
</feature>
<name>A0ABS2KPU2_9NOCA</name>
<feature type="domain" description="DUF222" evidence="2">
    <location>
        <begin position="54"/>
        <end position="350"/>
    </location>
</feature>
<protein>
    <recommendedName>
        <fullName evidence="2">DUF222 domain-containing protein</fullName>
    </recommendedName>
</protein>
<evidence type="ECO:0000259" key="2">
    <source>
        <dbReference type="Pfam" id="PF02720"/>
    </source>
</evidence>
<dbReference type="RefSeq" id="WP_204866734.1">
    <property type="nucleotide sequence ID" value="NZ_JAFBBK010000001.1"/>
</dbReference>
<gene>
    <name evidence="3" type="ORF">JOE42_000717</name>
</gene>
<proteinExistence type="predicted"/>
<evidence type="ECO:0000313" key="4">
    <source>
        <dbReference type="Proteomes" id="UP000703038"/>
    </source>
</evidence>
<accession>A0ABS2KPU2</accession>
<evidence type="ECO:0000313" key="3">
    <source>
        <dbReference type="EMBL" id="MBM7413984.1"/>
    </source>
</evidence>
<feature type="region of interest" description="Disordered" evidence="1">
    <location>
        <begin position="450"/>
        <end position="500"/>
    </location>
</feature>